<sequence length="149" mass="16573">MRVGWLVVVRIIMPPHVRTSRDNLTVSVVLWQGKSPPCHLTLRTRPTHNSHPSSPYHATSPYLVLTSPHLPPLVLTQSHPQVPTMPPLHTYLALTSPYLPCPHLSTTSFFRPNPLPPPSPYHATSPYLPCPHLSIPTLPSPLHNLLLLS</sequence>
<reference evidence="1" key="1">
    <citation type="submission" date="2023-10" db="EMBL/GenBank/DDBJ databases">
        <title>Genome assemblies of two species of porcelain crab, Petrolisthes cinctipes and Petrolisthes manimaculis (Anomura: Porcellanidae).</title>
        <authorList>
            <person name="Angst P."/>
        </authorList>
    </citation>
    <scope>NUCLEOTIDE SEQUENCE</scope>
    <source>
        <strain evidence="1">PB745_01</strain>
        <tissue evidence="1">Gill</tissue>
    </source>
</reference>
<evidence type="ECO:0000313" key="2">
    <source>
        <dbReference type="Proteomes" id="UP001286313"/>
    </source>
</evidence>
<keyword evidence="2" id="KW-1185">Reference proteome</keyword>
<gene>
    <name evidence="1" type="ORF">Pcinc_017247</name>
</gene>
<comment type="caution">
    <text evidence="1">The sequence shown here is derived from an EMBL/GenBank/DDBJ whole genome shotgun (WGS) entry which is preliminary data.</text>
</comment>
<organism evidence="1 2">
    <name type="scientific">Petrolisthes cinctipes</name>
    <name type="common">Flat porcelain crab</name>
    <dbReference type="NCBI Taxonomy" id="88211"/>
    <lineage>
        <taxon>Eukaryota</taxon>
        <taxon>Metazoa</taxon>
        <taxon>Ecdysozoa</taxon>
        <taxon>Arthropoda</taxon>
        <taxon>Crustacea</taxon>
        <taxon>Multicrustacea</taxon>
        <taxon>Malacostraca</taxon>
        <taxon>Eumalacostraca</taxon>
        <taxon>Eucarida</taxon>
        <taxon>Decapoda</taxon>
        <taxon>Pleocyemata</taxon>
        <taxon>Anomura</taxon>
        <taxon>Galatheoidea</taxon>
        <taxon>Porcellanidae</taxon>
        <taxon>Petrolisthes</taxon>
    </lineage>
</organism>
<protein>
    <submittedName>
        <fullName evidence="1">Uncharacterized protein</fullName>
    </submittedName>
</protein>
<dbReference type="AlphaFoldDB" id="A0AAE1FR37"/>
<proteinExistence type="predicted"/>
<dbReference type="Proteomes" id="UP001286313">
    <property type="component" value="Unassembled WGS sequence"/>
</dbReference>
<evidence type="ECO:0000313" key="1">
    <source>
        <dbReference type="EMBL" id="KAK3878090.1"/>
    </source>
</evidence>
<name>A0AAE1FR37_PETCI</name>
<accession>A0AAE1FR37</accession>
<dbReference type="EMBL" id="JAWQEG010001590">
    <property type="protein sequence ID" value="KAK3878090.1"/>
    <property type="molecule type" value="Genomic_DNA"/>
</dbReference>